<dbReference type="AlphaFoldDB" id="A0A8H8S232"/>
<dbReference type="OrthoDB" id="6512918at2759"/>
<dbReference type="InterPro" id="IPR003439">
    <property type="entry name" value="ABC_transporter-like_ATP-bd"/>
</dbReference>
<dbReference type="GO" id="GO:0005524">
    <property type="term" value="F:ATP binding"/>
    <property type="evidence" value="ECO:0007669"/>
    <property type="project" value="UniProtKB-KW"/>
</dbReference>
<evidence type="ECO:0000256" key="2">
    <source>
        <dbReference type="ARBA" id="ARBA00022840"/>
    </source>
</evidence>
<dbReference type="EMBL" id="QGMI01000204">
    <property type="protein sequence ID" value="TVY45205.1"/>
    <property type="molecule type" value="Genomic_DNA"/>
</dbReference>
<dbReference type="CDD" id="cd00267">
    <property type="entry name" value="ABC_ATPase"/>
    <property type="match status" value="1"/>
</dbReference>
<dbReference type="FunFam" id="3.40.50.300:FF:001332">
    <property type="entry name" value="Similar to ABC transporter"/>
    <property type="match status" value="1"/>
</dbReference>
<gene>
    <name evidence="5" type="ORF">LOCC1_G003509</name>
</gene>
<evidence type="ECO:0000313" key="6">
    <source>
        <dbReference type="Proteomes" id="UP000443090"/>
    </source>
</evidence>
<reference evidence="5 6" key="1">
    <citation type="submission" date="2018-05" db="EMBL/GenBank/DDBJ databases">
        <title>Genome sequencing and assembly of the regulated plant pathogen Lachnellula willkommii and related sister species for the development of diagnostic species identification markers.</title>
        <authorList>
            <person name="Giroux E."/>
            <person name="Bilodeau G."/>
        </authorList>
    </citation>
    <scope>NUCLEOTIDE SEQUENCE [LARGE SCALE GENOMIC DNA]</scope>
    <source>
        <strain evidence="5 6">CBS 160.35</strain>
    </source>
</reference>
<feature type="region of interest" description="Disordered" evidence="3">
    <location>
        <begin position="251"/>
        <end position="280"/>
    </location>
</feature>
<dbReference type="InterPro" id="IPR003593">
    <property type="entry name" value="AAA+_ATPase"/>
</dbReference>
<keyword evidence="2 5" id="KW-0067">ATP-binding</keyword>
<keyword evidence="1" id="KW-0547">Nucleotide-binding</keyword>
<organism evidence="5 6">
    <name type="scientific">Lachnellula occidentalis</name>
    <dbReference type="NCBI Taxonomy" id="215460"/>
    <lineage>
        <taxon>Eukaryota</taxon>
        <taxon>Fungi</taxon>
        <taxon>Dikarya</taxon>
        <taxon>Ascomycota</taxon>
        <taxon>Pezizomycotina</taxon>
        <taxon>Leotiomycetes</taxon>
        <taxon>Helotiales</taxon>
        <taxon>Lachnaceae</taxon>
        <taxon>Lachnellula</taxon>
    </lineage>
</organism>
<feature type="compositionally biased region" description="Gly residues" evidence="3">
    <location>
        <begin position="270"/>
        <end position="280"/>
    </location>
</feature>
<accession>A0A8H8S232</accession>
<feature type="domain" description="ABC transporter" evidence="4">
    <location>
        <begin position="12"/>
        <end position="237"/>
    </location>
</feature>
<dbReference type="PANTHER" id="PTHR43158:SF2">
    <property type="entry name" value="SKFA PEPTIDE EXPORT ATP-BINDING PROTEIN SKFE"/>
    <property type="match status" value="1"/>
</dbReference>
<dbReference type="Proteomes" id="UP000443090">
    <property type="component" value="Unassembled WGS sequence"/>
</dbReference>
<comment type="caution">
    <text evidence="5">The sequence shown here is derived from an EMBL/GenBank/DDBJ whole genome shotgun (WGS) entry which is preliminary data.</text>
</comment>
<evidence type="ECO:0000256" key="3">
    <source>
        <dbReference type="SAM" id="MobiDB-lite"/>
    </source>
</evidence>
<dbReference type="PROSITE" id="PS50893">
    <property type="entry name" value="ABC_TRANSPORTER_2"/>
    <property type="match status" value="1"/>
</dbReference>
<proteinExistence type="predicted"/>
<dbReference type="Pfam" id="PF00005">
    <property type="entry name" value="ABC_tran"/>
    <property type="match status" value="1"/>
</dbReference>
<dbReference type="SMART" id="SM00382">
    <property type="entry name" value="AAA"/>
    <property type="match status" value="1"/>
</dbReference>
<name>A0A8H8S232_9HELO</name>
<dbReference type="InterPro" id="IPR027417">
    <property type="entry name" value="P-loop_NTPase"/>
</dbReference>
<evidence type="ECO:0000256" key="1">
    <source>
        <dbReference type="ARBA" id="ARBA00022741"/>
    </source>
</evidence>
<dbReference type="Gene3D" id="3.40.50.300">
    <property type="entry name" value="P-loop containing nucleotide triphosphate hydrolases"/>
    <property type="match status" value="1"/>
</dbReference>
<dbReference type="GO" id="GO:0016887">
    <property type="term" value="F:ATP hydrolysis activity"/>
    <property type="evidence" value="ECO:0007669"/>
    <property type="project" value="InterPro"/>
</dbReference>
<evidence type="ECO:0000313" key="5">
    <source>
        <dbReference type="EMBL" id="TVY45205.1"/>
    </source>
</evidence>
<evidence type="ECO:0000259" key="4">
    <source>
        <dbReference type="PROSITE" id="PS50893"/>
    </source>
</evidence>
<dbReference type="SUPFAM" id="SSF52540">
    <property type="entry name" value="P-loop containing nucleoside triphosphate hydrolases"/>
    <property type="match status" value="1"/>
</dbReference>
<dbReference type="PANTHER" id="PTHR43158">
    <property type="entry name" value="SKFA PEPTIDE EXPORT ATP-BINDING PROTEIN SKFE"/>
    <property type="match status" value="1"/>
</dbReference>
<protein>
    <submittedName>
        <fullName evidence="5">Putative ABC transporter ATP-binding protein</fullName>
    </submittedName>
</protein>
<keyword evidence="6" id="KW-1185">Reference proteome</keyword>
<sequence length="280" mass="31204">MAFIDQTKAPSISVKDLSYTFPDRTTGLHNIHLSLPPRSRTLLIGANGAGKTTLLRLLSGKRLAPSNTISIGGLDPFKDGLEGVTYLGLEWVLNPIVRTDIGVRELLASVGGDFYVERKEELVQVLDIDLDWRMHAVSDGERRRVQLAMGLVRPWRILLLDEITVDLDLLSRSNFLGFLKKETETRECTIVYATHILDNLADWPSHLVHMGLGKVKQWGKVEELQLEGESKSGNSRLGELVLEWLKEDLEERGPRNRGKGSEGTAYTNPGVGGYGFEKKT</sequence>